<dbReference type="Gene3D" id="3.30.530.20">
    <property type="match status" value="1"/>
</dbReference>
<dbReference type="SUPFAM" id="SSF55961">
    <property type="entry name" value="Bet v1-like"/>
    <property type="match status" value="1"/>
</dbReference>
<dbReference type="Proteomes" id="UP000271573">
    <property type="component" value="Chromosome"/>
</dbReference>
<dbReference type="RefSeq" id="WP_125567135.1">
    <property type="nucleotide sequence ID" value="NZ_AP019307.1"/>
</dbReference>
<accession>A0A3G9IW80</accession>
<dbReference type="InterPro" id="IPR023393">
    <property type="entry name" value="START-like_dom_sf"/>
</dbReference>
<protein>
    <recommendedName>
        <fullName evidence="3">Polyketide cyclase</fullName>
    </recommendedName>
</protein>
<sequence>MPSTPPTLADRSFRFVDSWEVDGSPELVRDVLVDLERYPEWWSEVRAVAKVSDDDAIVLCRARLPYTLEMHLHAVCRELPTVKVDIAGDLEGWAQWTLVSTGSADEPRTRLDFAQEVDLMTVPNWIVSAGRPMLTWNHRRMMAGARIGLARRLADLRR</sequence>
<reference evidence="1 2" key="1">
    <citation type="submission" date="2018-11" db="EMBL/GenBank/DDBJ databases">
        <title>Complete genome sequence of Nocardioides baekrokdamisoli strain KCTC 39748.</title>
        <authorList>
            <person name="Kang S.W."/>
            <person name="Lee K.C."/>
            <person name="Kim K.K."/>
            <person name="Kim J.S."/>
            <person name="Kim D.S."/>
            <person name="Ko S.H."/>
            <person name="Yang S.H."/>
            <person name="Shin Y.K."/>
            <person name="Lee J.S."/>
        </authorList>
    </citation>
    <scope>NUCLEOTIDE SEQUENCE [LARGE SCALE GENOMIC DNA]</scope>
    <source>
        <strain evidence="1 2">KCTC 39748</strain>
    </source>
</reference>
<dbReference type="KEGG" id="nbe:Back2_09000"/>
<dbReference type="EMBL" id="AP019307">
    <property type="protein sequence ID" value="BBH16613.1"/>
    <property type="molecule type" value="Genomic_DNA"/>
</dbReference>
<dbReference type="OrthoDB" id="5402478at2"/>
<gene>
    <name evidence="1" type="ORF">Back2_09000</name>
</gene>
<dbReference type="AlphaFoldDB" id="A0A3G9IW80"/>
<organism evidence="1 2">
    <name type="scientific">Nocardioides baekrokdamisoli</name>
    <dbReference type="NCBI Taxonomy" id="1804624"/>
    <lineage>
        <taxon>Bacteria</taxon>
        <taxon>Bacillati</taxon>
        <taxon>Actinomycetota</taxon>
        <taxon>Actinomycetes</taxon>
        <taxon>Propionibacteriales</taxon>
        <taxon>Nocardioidaceae</taxon>
        <taxon>Nocardioides</taxon>
    </lineage>
</organism>
<keyword evidence="2" id="KW-1185">Reference proteome</keyword>
<evidence type="ECO:0008006" key="3">
    <source>
        <dbReference type="Google" id="ProtNLM"/>
    </source>
</evidence>
<proteinExistence type="predicted"/>
<evidence type="ECO:0000313" key="1">
    <source>
        <dbReference type="EMBL" id="BBH16613.1"/>
    </source>
</evidence>
<name>A0A3G9IW80_9ACTN</name>
<evidence type="ECO:0000313" key="2">
    <source>
        <dbReference type="Proteomes" id="UP000271573"/>
    </source>
</evidence>